<organism evidence="5 6">
    <name type="scientific">Gloeocapsopsis crepidinum LEGE 06123</name>
    <dbReference type="NCBI Taxonomy" id="588587"/>
    <lineage>
        <taxon>Bacteria</taxon>
        <taxon>Bacillati</taxon>
        <taxon>Cyanobacteriota</taxon>
        <taxon>Cyanophyceae</taxon>
        <taxon>Oscillatoriophycideae</taxon>
        <taxon>Chroococcales</taxon>
        <taxon>Chroococcaceae</taxon>
        <taxon>Gloeocapsopsis</taxon>
    </lineage>
</organism>
<dbReference type="HAMAP" id="MF_01460">
    <property type="entry name" value="Chrphore_lyase_CpxT"/>
    <property type="match status" value="1"/>
</dbReference>
<keyword evidence="4" id="KW-0732">Signal</keyword>
<evidence type="ECO:0000256" key="4">
    <source>
        <dbReference type="SAM" id="SignalP"/>
    </source>
</evidence>
<dbReference type="PANTHER" id="PTHR35137:SF1">
    <property type="entry name" value="CHROMOPHORE LYASE CRL, CHLOROPLASTIC"/>
    <property type="match status" value="1"/>
</dbReference>
<dbReference type="PANTHER" id="PTHR35137">
    <property type="entry name" value="CHROMOPHORE LYASE CRL, CHLOROPLASTIC"/>
    <property type="match status" value="1"/>
</dbReference>
<keyword evidence="6" id="KW-1185">Reference proteome</keyword>
<accession>A0ABR9UZC1</accession>
<proteinExistence type="inferred from homology"/>
<comment type="function">
    <text evidence="3">Covalently attaches a chromophore to Cys residue(s) of phycobiliproteins.</text>
</comment>
<sequence>MVSKKSIAILVSAAVFTCVSQVNAVPANTQSSSAQQVQEVVSHLNGAMDTSAQARANPNAPNVRMTTCKVKVKNAAAIARPHAVFMYQEQALSQRLSQPYRQRFLRIAPSVDNNSIESAVFRPPTPQAWIGLCNKPEAQRIIDVKDIGTSNCSVFLRRQQQNYIGETSASGCPSNYKGAVRITNRITLHQAGMDTWDRGFDAAGNQVWGAQSEAYQFRWIRESIRSRFLQL</sequence>
<feature type="chain" id="PRO_5047051846" description="Chromophore lyase CpcT/CpeT" evidence="4">
    <location>
        <begin position="25"/>
        <end position="231"/>
    </location>
</feature>
<protein>
    <recommendedName>
        <fullName evidence="3">Chromophore lyase CpcT/CpeT</fullName>
        <ecNumber evidence="3">4.-.-.-</ecNumber>
    </recommendedName>
</protein>
<reference evidence="5 6" key="1">
    <citation type="submission" date="2020-10" db="EMBL/GenBank/DDBJ databases">
        <authorList>
            <person name="Castelo-Branco R."/>
            <person name="Eusebio N."/>
            <person name="Adriana R."/>
            <person name="Vieira A."/>
            <person name="Brugerolle De Fraissinette N."/>
            <person name="Rezende De Castro R."/>
            <person name="Schneider M.P."/>
            <person name="Vasconcelos V."/>
            <person name="Leao P.N."/>
        </authorList>
    </citation>
    <scope>NUCLEOTIDE SEQUENCE [LARGE SCALE GENOMIC DNA]</scope>
    <source>
        <strain evidence="5 6">LEGE 06123</strain>
    </source>
</reference>
<evidence type="ECO:0000313" key="5">
    <source>
        <dbReference type="EMBL" id="MBE9193626.1"/>
    </source>
</evidence>
<dbReference type="InterPro" id="IPR010404">
    <property type="entry name" value="CpcT/CpeT"/>
</dbReference>
<comment type="caution">
    <text evidence="5">The sequence shown here is derived from an EMBL/GenBank/DDBJ whole genome shotgun (WGS) entry which is preliminary data.</text>
</comment>
<dbReference type="EC" id="4.-.-.-" evidence="3"/>
<evidence type="ECO:0000256" key="1">
    <source>
        <dbReference type="ARBA" id="ARBA00008206"/>
    </source>
</evidence>
<evidence type="ECO:0000256" key="2">
    <source>
        <dbReference type="ARBA" id="ARBA00023239"/>
    </source>
</evidence>
<dbReference type="GO" id="GO:0016829">
    <property type="term" value="F:lyase activity"/>
    <property type="evidence" value="ECO:0007669"/>
    <property type="project" value="UniProtKB-KW"/>
</dbReference>
<evidence type="ECO:0000313" key="6">
    <source>
        <dbReference type="Proteomes" id="UP000651156"/>
    </source>
</evidence>
<dbReference type="InterPro" id="IPR038672">
    <property type="entry name" value="CpcT/CpeT_sf"/>
</dbReference>
<gene>
    <name evidence="3" type="primary">cpcT</name>
    <name evidence="5" type="ORF">IQ230_25570</name>
</gene>
<name>A0ABR9UZC1_9CHRO</name>
<evidence type="ECO:0000256" key="3">
    <source>
        <dbReference type="HAMAP-Rule" id="MF_01460"/>
    </source>
</evidence>
<dbReference type="Proteomes" id="UP000651156">
    <property type="component" value="Unassembled WGS sequence"/>
</dbReference>
<dbReference type="RefSeq" id="WP_193935000.1">
    <property type="nucleotide sequence ID" value="NZ_JADEWN010000113.1"/>
</dbReference>
<dbReference type="CDD" id="cd16338">
    <property type="entry name" value="CpcT"/>
    <property type="match status" value="1"/>
</dbReference>
<comment type="similarity">
    <text evidence="1 3">Belongs to the CpcT/CpeT biliprotein lyase family.</text>
</comment>
<dbReference type="Gene3D" id="2.40.128.590">
    <property type="entry name" value="CpcT/CpeT domain"/>
    <property type="match status" value="1"/>
</dbReference>
<dbReference type="EMBL" id="JADEWN010000113">
    <property type="protein sequence ID" value="MBE9193626.1"/>
    <property type="molecule type" value="Genomic_DNA"/>
</dbReference>
<dbReference type="Pfam" id="PF06206">
    <property type="entry name" value="CpeT"/>
    <property type="match status" value="1"/>
</dbReference>
<keyword evidence="2 3" id="KW-0456">Lyase</keyword>
<feature type="signal peptide" evidence="4">
    <location>
        <begin position="1"/>
        <end position="24"/>
    </location>
</feature>